<dbReference type="EMBL" id="CP121196">
    <property type="protein sequence ID" value="XBH18467.1"/>
    <property type="molecule type" value="Genomic_DNA"/>
</dbReference>
<dbReference type="InterPro" id="IPR051811">
    <property type="entry name" value="Cytochrome_c550/c551-like"/>
</dbReference>
<gene>
    <name evidence="9" type="ORF">P8935_03820</name>
</gene>
<protein>
    <submittedName>
        <fullName evidence="9">Cytochrome c</fullName>
    </submittedName>
</protein>
<dbReference type="RefSeq" id="WP_348263692.1">
    <property type="nucleotide sequence ID" value="NZ_CP121196.1"/>
</dbReference>
<keyword evidence="4" id="KW-0249">Electron transport</keyword>
<dbReference type="PANTHER" id="PTHR37823:SF1">
    <property type="entry name" value="CYTOCHROME C-553-LIKE"/>
    <property type="match status" value="1"/>
</dbReference>
<evidence type="ECO:0000313" key="9">
    <source>
        <dbReference type="EMBL" id="XBH18467.1"/>
    </source>
</evidence>
<evidence type="ECO:0000256" key="2">
    <source>
        <dbReference type="ARBA" id="ARBA00022617"/>
    </source>
</evidence>
<evidence type="ECO:0000256" key="4">
    <source>
        <dbReference type="ARBA" id="ARBA00022982"/>
    </source>
</evidence>
<evidence type="ECO:0000256" key="1">
    <source>
        <dbReference type="ARBA" id="ARBA00022448"/>
    </source>
</evidence>
<accession>A0AAU7DN17</accession>
<dbReference type="GO" id="GO:0020037">
    <property type="term" value="F:heme binding"/>
    <property type="evidence" value="ECO:0007669"/>
    <property type="project" value="InterPro"/>
</dbReference>
<feature type="chain" id="PRO_5043605024" evidence="7">
    <location>
        <begin position="24"/>
        <end position="120"/>
    </location>
</feature>
<evidence type="ECO:0000256" key="7">
    <source>
        <dbReference type="SAM" id="SignalP"/>
    </source>
</evidence>
<organism evidence="9">
    <name type="scientific">Telmatobacter sp. DSM 110680</name>
    <dbReference type="NCBI Taxonomy" id="3036704"/>
    <lineage>
        <taxon>Bacteria</taxon>
        <taxon>Pseudomonadati</taxon>
        <taxon>Acidobacteriota</taxon>
        <taxon>Terriglobia</taxon>
        <taxon>Terriglobales</taxon>
        <taxon>Acidobacteriaceae</taxon>
        <taxon>Telmatobacter</taxon>
    </lineage>
</organism>
<evidence type="ECO:0000256" key="3">
    <source>
        <dbReference type="ARBA" id="ARBA00022723"/>
    </source>
</evidence>
<dbReference type="GO" id="GO:0046872">
    <property type="term" value="F:metal ion binding"/>
    <property type="evidence" value="ECO:0007669"/>
    <property type="project" value="UniProtKB-KW"/>
</dbReference>
<dbReference type="AlphaFoldDB" id="A0AAU7DN17"/>
<dbReference type="PROSITE" id="PS51007">
    <property type="entry name" value="CYTC"/>
    <property type="match status" value="1"/>
</dbReference>
<dbReference type="Gene3D" id="1.10.760.10">
    <property type="entry name" value="Cytochrome c-like domain"/>
    <property type="match status" value="1"/>
</dbReference>
<dbReference type="PANTHER" id="PTHR37823">
    <property type="entry name" value="CYTOCHROME C-553-LIKE"/>
    <property type="match status" value="1"/>
</dbReference>
<reference evidence="9" key="1">
    <citation type="submission" date="2023-03" db="EMBL/GenBank/DDBJ databases">
        <title>Edaphobacter sp.</title>
        <authorList>
            <person name="Huber K.J."/>
            <person name="Papendorf J."/>
            <person name="Pilke C."/>
            <person name="Bunk B."/>
            <person name="Sproeer C."/>
            <person name="Pester M."/>
        </authorList>
    </citation>
    <scope>NUCLEOTIDE SEQUENCE</scope>
    <source>
        <strain evidence="9">DSM 110680</strain>
    </source>
</reference>
<evidence type="ECO:0000256" key="5">
    <source>
        <dbReference type="ARBA" id="ARBA00023004"/>
    </source>
</evidence>
<keyword evidence="2 6" id="KW-0349">Heme</keyword>
<dbReference type="Pfam" id="PF13442">
    <property type="entry name" value="Cytochrome_CBB3"/>
    <property type="match status" value="1"/>
</dbReference>
<keyword evidence="1" id="KW-0813">Transport</keyword>
<sequence>MHTRICSCALALFSGISTLSLMAGCKSLPPSKPESEWTPEEARGAAVFHQACAKCHYPTTTHGLHGPGLQAITKVQSMPSGAPPTDERLTAVILHGHGTMPGTALDDQQLHDLLAYMHTL</sequence>
<proteinExistence type="predicted"/>
<feature type="domain" description="Cytochrome c" evidence="8">
    <location>
        <begin position="39"/>
        <end position="120"/>
    </location>
</feature>
<keyword evidence="7" id="KW-0732">Signal</keyword>
<dbReference type="InterPro" id="IPR009056">
    <property type="entry name" value="Cyt_c-like_dom"/>
</dbReference>
<dbReference type="GO" id="GO:0009055">
    <property type="term" value="F:electron transfer activity"/>
    <property type="evidence" value="ECO:0007669"/>
    <property type="project" value="InterPro"/>
</dbReference>
<keyword evidence="5 6" id="KW-0408">Iron</keyword>
<dbReference type="SUPFAM" id="SSF46626">
    <property type="entry name" value="Cytochrome c"/>
    <property type="match status" value="1"/>
</dbReference>
<keyword evidence="3 6" id="KW-0479">Metal-binding</keyword>
<evidence type="ECO:0000259" key="8">
    <source>
        <dbReference type="PROSITE" id="PS51007"/>
    </source>
</evidence>
<evidence type="ECO:0000256" key="6">
    <source>
        <dbReference type="PROSITE-ProRule" id="PRU00433"/>
    </source>
</evidence>
<name>A0AAU7DN17_9BACT</name>
<feature type="signal peptide" evidence="7">
    <location>
        <begin position="1"/>
        <end position="23"/>
    </location>
</feature>
<dbReference type="PROSITE" id="PS51257">
    <property type="entry name" value="PROKAR_LIPOPROTEIN"/>
    <property type="match status" value="1"/>
</dbReference>
<dbReference type="InterPro" id="IPR036909">
    <property type="entry name" value="Cyt_c-like_dom_sf"/>
</dbReference>